<dbReference type="Proteomes" id="UP001596380">
    <property type="component" value="Unassembled WGS sequence"/>
</dbReference>
<dbReference type="EMBL" id="JBHSXS010000006">
    <property type="protein sequence ID" value="MFC6880828.1"/>
    <property type="molecule type" value="Genomic_DNA"/>
</dbReference>
<sequence>MDGARPEIGTHDELLTRSVCYIHLVNHWLARTAPEQQEASH</sequence>
<comment type="caution">
    <text evidence="1">The sequence shown here is derived from an EMBL/GenBank/DDBJ whole genome shotgun (WGS) entry which is preliminary data.</text>
</comment>
<name>A0ABW2CI53_9ACTN</name>
<reference evidence="2" key="1">
    <citation type="journal article" date="2019" name="Int. J. Syst. Evol. Microbiol.">
        <title>The Global Catalogue of Microorganisms (GCM) 10K type strain sequencing project: providing services to taxonomists for standard genome sequencing and annotation.</title>
        <authorList>
            <consortium name="The Broad Institute Genomics Platform"/>
            <consortium name="The Broad Institute Genome Sequencing Center for Infectious Disease"/>
            <person name="Wu L."/>
            <person name="Ma J."/>
        </authorList>
    </citation>
    <scope>NUCLEOTIDE SEQUENCE [LARGE SCALE GENOMIC DNA]</scope>
    <source>
        <strain evidence="2">JCM 3369</strain>
    </source>
</reference>
<gene>
    <name evidence="1" type="ORF">ACFQKB_13760</name>
</gene>
<proteinExistence type="predicted"/>
<keyword evidence="2" id="KW-1185">Reference proteome</keyword>
<protein>
    <submittedName>
        <fullName evidence="1">Uncharacterized protein</fullName>
    </submittedName>
</protein>
<organism evidence="1 2">
    <name type="scientific">Actinomadura yumaensis</name>
    <dbReference type="NCBI Taxonomy" id="111807"/>
    <lineage>
        <taxon>Bacteria</taxon>
        <taxon>Bacillati</taxon>
        <taxon>Actinomycetota</taxon>
        <taxon>Actinomycetes</taxon>
        <taxon>Streptosporangiales</taxon>
        <taxon>Thermomonosporaceae</taxon>
        <taxon>Actinomadura</taxon>
    </lineage>
</organism>
<evidence type="ECO:0000313" key="2">
    <source>
        <dbReference type="Proteomes" id="UP001596380"/>
    </source>
</evidence>
<accession>A0ABW2CI53</accession>
<evidence type="ECO:0000313" key="1">
    <source>
        <dbReference type="EMBL" id="MFC6880828.1"/>
    </source>
</evidence>
<dbReference type="RefSeq" id="WP_302931436.1">
    <property type="nucleotide sequence ID" value="NZ_JBHSXE010000001.1"/>
</dbReference>